<feature type="domain" description="SEP" evidence="3">
    <location>
        <begin position="190"/>
        <end position="256"/>
    </location>
</feature>
<evidence type="ECO:0000256" key="2">
    <source>
        <dbReference type="SAM" id="MobiDB-lite"/>
    </source>
</evidence>
<protein>
    <submittedName>
        <fullName evidence="4">SEP domain-containing protein</fullName>
    </submittedName>
</protein>
<evidence type="ECO:0000259" key="3">
    <source>
        <dbReference type="PROSITE" id="PS51399"/>
    </source>
</evidence>
<organism evidence="4">
    <name type="scientific">Trepomonas sp. PC1</name>
    <dbReference type="NCBI Taxonomy" id="1076344"/>
    <lineage>
        <taxon>Eukaryota</taxon>
        <taxon>Metamonada</taxon>
        <taxon>Diplomonadida</taxon>
        <taxon>Hexamitidae</taxon>
        <taxon>Hexamitinae</taxon>
        <taxon>Trepomonas</taxon>
    </lineage>
</organism>
<gene>
    <name evidence="4" type="ORF">TPC1_14271</name>
</gene>
<name>A0A146KA57_9EUKA</name>
<dbReference type="Pfam" id="PF08059">
    <property type="entry name" value="SEP"/>
    <property type="match status" value="1"/>
</dbReference>
<dbReference type="Gene3D" id="3.30.420.210">
    <property type="entry name" value="SEP domain"/>
    <property type="match status" value="1"/>
</dbReference>
<accession>A0A146KA57</accession>
<dbReference type="GO" id="GO:0043130">
    <property type="term" value="F:ubiquitin binding"/>
    <property type="evidence" value="ECO:0007669"/>
    <property type="project" value="TreeGrafter"/>
</dbReference>
<feature type="coiled-coil region" evidence="1">
    <location>
        <begin position="34"/>
        <end position="75"/>
    </location>
</feature>
<feature type="region of interest" description="Disordered" evidence="2">
    <location>
        <begin position="1"/>
        <end position="25"/>
    </location>
</feature>
<dbReference type="PANTHER" id="PTHR23333">
    <property type="entry name" value="UBX DOMAIN CONTAINING PROTEIN"/>
    <property type="match status" value="1"/>
</dbReference>
<dbReference type="PROSITE" id="PS51399">
    <property type="entry name" value="SEP"/>
    <property type="match status" value="1"/>
</dbReference>
<dbReference type="GO" id="GO:0043161">
    <property type="term" value="P:proteasome-mediated ubiquitin-dependent protein catabolic process"/>
    <property type="evidence" value="ECO:0007669"/>
    <property type="project" value="TreeGrafter"/>
</dbReference>
<evidence type="ECO:0000313" key="4">
    <source>
        <dbReference type="EMBL" id="JAP93447.1"/>
    </source>
</evidence>
<dbReference type="PANTHER" id="PTHR23333:SF4">
    <property type="entry name" value="UBX DOMAIN-CONTAINING PROTEIN 11"/>
    <property type="match status" value="1"/>
</dbReference>
<dbReference type="SUPFAM" id="SSF102848">
    <property type="entry name" value="NSFL1 (p97 ATPase) cofactor p47, SEP domain"/>
    <property type="match status" value="1"/>
</dbReference>
<proteinExistence type="predicted"/>
<feature type="non-terminal residue" evidence="4">
    <location>
        <position position="1"/>
    </location>
</feature>
<keyword evidence="1" id="KW-0175">Coiled coil</keyword>
<dbReference type="AlphaFoldDB" id="A0A146KA57"/>
<reference evidence="4" key="1">
    <citation type="submission" date="2015-07" db="EMBL/GenBank/DDBJ databases">
        <title>Adaptation to a free-living lifestyle via gene acquisitions in the diplomonad Trepomonas sp. PC1.</title>
        <authorList>
            <person name="Xu F."/>
            <person name="Jerlstrom-Hultqvist J."/>
            <person name="Kolisko M."/>
            <person name="Simpson A.G.B."/>
            <person name="Roger A.J."/>
            <person name="Svard S.G."/>
            <person name="Andersson J.O."/>
        </authorList>
    </citation>
    <scope>NUCLEOTIDE SEQUENCE</scope>
    <source>
        <strain evidence="4">PC1</strain>
    </source>
</reference>
<dbReference type="InterPro" id="IPR012989">
    <property type="entry name" value="SEP_domain"/>
</dbReference>
<dbReference type="InterPro" id="IPR036241">
    <property type="entry name" value="NSFL1C_SEP_dom_sf"/>
</dbReference>
<feature type="non-terminal residue" evidence="4">
    <location>
        <position position="451"/>
    </location>
</feature>
<dbReference type="EMBL" id="GDID01003159">
    <property type="protein sequence ID" value="JAP93447.1"/>
    <property type="molecule type" value="Transcribed_RNA"/>
</dbReference>
<sequence length="451" mass="51875">PSLPPRVRKPNDSHQYVSQFDGGNKPMSVPKLLQNQQSDLVSQLANKLRKVEDENVNLKVLLKRSNDENRLLQEQLQNVGVDKTDQKIIEQKEMIAAQKQYNEALERQIYCLETFLDAQGLVYVEEAPVQEQFDEKEAEIQKQIQDLKNAPWQPPHQDLLLSQIKKINQIAGSKSQIQNLDKNVHQFHQTKQLPVRFYKDGIFVDKGPFRPYSLEQTRLFVEDLMAGFLPGEFQNRFPDGIQLEPFFENQVFEASQNVFNGRGKMLESIPEVPHPVSNKIDQQTKQDQYQIRGQYQFSKYGEQHQINAMDRRYQQEKPISTKEFLANLPATKIVKGKIINVRDAVAKDLGIHKEIDLNKTKLLDDNDQGQKTTLRIKVSAPGTSFEGRNLILKLGFKKTVYDLYQEVAKGLEVGQEKIRLIRPVEGEITDASATMEEIRLIPNGRLNCILT</sequence>
<evidence type="ECO:0000256" key="1">
    <source>
        <dbReference type="SAM" id="Coils"/>
    </source>
</evidence>